<feature type="domain" description="eCIS core" evidence="1">
    <location>
        <begin position="61"/>
        <end position="137"/>
    </location>
</feature>
<gene>
    <name evidence="3" type="ORF">ENT08_00130</name>
</gene>
<reference evidence="3" key="1">
    <citation type="journal article" date="2020" name="mSystems">
        <title>Genome- and Community-Level Interaction Insights into Carbon Utilization and Element Cycling Functions of Hydrothermarchaeota in Hydrothermal Sediment.</title>
        <authorList>
            <person name="Zhou Z."/>
            <person name="Liu Y."/>
            <person name="Xu W."/>
            <person name="Pan J."/>
            <person name="Luo Z.H."/>
            <person name="Li M."/>
        </authorList>
    </citation>
    <scope>NUCLEOTIDE SEQUENCE [LARGE SCALE GENOMIC DNA]</scope>
    <source>
        <strain evidence="3">SpSt-548</strain>
    </source>
</reference>
<dbReference type="InterPro" id="IPR025295">
    <property type="entry name" value="eCIS_core_dom"/>
</dbReference>
<dbReference type="Pfam" id="PF14252">
    <property type="entry name" value="DUF4347"/>
    <property type="match status" value="1"/>
</dbReference>
<evidence type="ECO:0000259" key="1">
    <source>
        <dbReference type="Pfam" id="PF13699"/>
    </source>
</evidence>
<dbReference type="EMBL" id="DSXI01000008">
    <property type="protein sequence ID" value="HGS04150.1"/>
    <property type="molecule type" value="Genomic_DNA"/>
</dbReference>
<accession>A0A7V4G675</accession>
<feature type="domain" description="DUF4347" evidence="2">
    <location>
        <begin position="196"/>
        <end position="288"/>
    </location>
</feature>
<evidence type="ECO:0000313" key="3">
    <source>
        <dbReference type="EMBL" id="HGS04150.1"/>
    </source>
</evidence>
<sequence length="320" mass="35414">MAEQVMRLSDDEVRPRGCSMCNSEENEVLRLKELPGQAHAATPQGGVHSFVLQVVRSQGQPLDRATREFMDSRFGYDFSQVKIHIDRKAALTAHKVNASAFTLGRDIVFAAGHYAPHTSEGKRLLAHELAHVIQQAESGEFYVQREELHLYDPSDNPLRRWGYAHHYCEDYNVFTGYCSRDKPGMLHAGIRDLEGVRTWINFFSDSYTLNAIYFHTHGAPGYVDLPDGGISTENVWDLNTVSEKIASNAKIGFFGCNVAEGQEGSDFLLNAGSSLLEVGGGIVYASDSITFSVPGIGQRRPIWSKIKVVCVDPGGDSRIC</sequence>
<dbReference type="AlphaFoldDB" id="A0A7V4G675"/>
<name>A0A7V4G675_9BACT</name>
<dbReference type="InterPro" id="IPR025592">
    <property type="entry name" value="DUF4347"/>
</dbReference>
<proteinExistence type="predicted"/>
<comment type="caution">
    <text evidence="3">The sequence shown here is derived from an EMBL/GenBank/DDBJ whole genome shotgun (WGS) entry which is preliminary data.</text>
</comment>
<organism evidence="3">
    <name type="scientific">Desulfobacca acetoxidans</name>
    <dbReference type="NCBI Taxonomy" id="60893"/>
    <lineage>
        <taxon>Bacteria</taxon>
        <taxon>Pseudomonadati</taxon>
        <taxon>Thermodesulfobacteriota</taxon>
        <taxon>Desulfobaccia</taxon>
        <taxon>Desulfobaccales</taxon>
        <taxon>Desulfobaccaceae</taxon>
        <taxon>Desulfobacca</taxon>
    </lineage>
</organism>
<protein>
    <submittedName>
        <fullName evidence="3">DUF4157 domain-containing protein</fullName>
    </submittedName>
</protein>
<evidence type="ECO:0000259" key="2">
    <source>
        <dbReference type="Pfam" id="PF14252"/>
    </source>
</evidence>
<dbReference type="Pfam" id="PF13699">
    <property type="entry name" value="eCIS_core"/>
    <property type="match status" value="1"/>
</dbReference>